<evidence type="ECO:0000256" key="8">
    <source>
        <dbReference type="PROSITE-ProRule" id="PRU00339"/>
    </source>
</evidence>
<evidence type="ECO:0000256" key="1">
    <source>
        <dbReference type="ARBA" id="ARBA00004922"/>
    </source>
</evidence>
<comment type="pathway">
    <text evidence="1">Protein modification; protein glycosylation.</text>
</comment>
<comment type="similarity">
    <text evidence="2">Belongs to the glycosyltransferase 41 family. O-GlcNAc transferase subfamily.</text>
</comment>
<evidence type="ECO:0000256" key="4">
    <source>
        <dbReference type="ARBA" id="ARBA00022676"/>
    </source>
</evidence>
<keyword evidence="5" id="KW-0808">Transferase</keyword>
<evidence type="ECO:0000259" key="10">
    <source>
        <dbReference type="Pfam" id="PF13844"/>
    </source>
</evidence>
<keyword evidence="4" id="KW-0328">Glycosyltransferase</keyword>
<proteinExistence type="inferred from homology"/>
<dbReference type="SMART" id="SM00028">
    <property type="entry name" value="TPR"/>
    <property type="match status" value="9"/>
</dbReference>
<dbReference type="PANTHER" id="PTHR44835">
    <property type="entry name" value="UDP-N-ACETYLGLUCOSAMINE--PEPTIDE N-ACETYLGLUCOSAMINYLTRANSFERASE SPINDLY-RELATED"/>
    <property type="match status" value="1"/>
</dbReference>
<feature type="region of interest" description="Disordered" evidence="9">
    <location>
        <begin position="1"/>
        <end position="22"/>
    </location>
</feature>
<feature type="repeat" description="TPR" evidence="8">
    <location>
        <begin position="91"/>
        <end position="124"/>
    </location>
</feature>
<keyword evidence="6" id="KW-0677">Repeat</keyword>
<gene>
    <name evidence="11" type="ORF">LQG66_35495</name>
</gene>
<feature type="repeat" description="TPR" evidence="8">
    <location>
        <begin position="125"/>
        <end position="158"/>
    </location>
</feature>
<keyword evidence="7 8" id="KW-0802">TPR repeat</keyword>
<evidence type="ECO:0000256" key="9">
    <source>
        <dbReference type="SAM" id="MobiDB-lite"/>
    </source>
</evidence>
<dbReference type="Proteomes" id="UP001431010">
    <property type="component" value="Chromosome"/>
</dbReference>
<name>A0ABY3RCE0_9BRAD</name>
<dbReference type="Pfam" id="PF13432">
    <property type="entry name" value="TPR_16"/>
    <property type="match status" value="2"/>
</dbReference>
<feature type="repeat" description="TPR" evidence="8">
    <location>
        <begin position="57"/>
        <end position="90"/>
    </location>
</feature>
<dbReference type="PANTHER" id="PTHR44835:SF1">
    <property type="entry name" value="PROTEIN O-GLCNAC TRANSFERASE"/>
    <property type="match status" value="1"/>
</dbReference>
<dbReference type="InterPro" id="IPR019734">
    <property type="entry name" value="TPR_rpt"/>
</dbReference>
<feature type="domain" description="O-GlcNAc transferase C-terminal" evidence="10">
    <location>
        <begin position="376"/>
        <end position="516"/>
    </location>
</feature>
<dbReference type="InterPro" id="IPR011990">
    <property type="entry name" value="TPR-like_helical_dom_sf"/>
</dbReference>
<sequence>MQSTIGSRAFQNARMQKKNRKQADGLLPQAVTAYRGGRHADAQAVCGQILALVPDHFEALHLLGASALDSGRLDLAEQALTRAVAVEPRNAEAQANLGLVLSSMKRYEEARAAQERAIALKPNFATALTGLGNTFMNMRLFEQAIEAHDRAIAVKPDFADAYCNRGMAQLLLLRNEEARQSFERALALAPRHMQATFGKGLVSINLRHFDQALAAFNAALAMKPGTAAVIAQRGRLYIQMGRFKEAEADFDAALATDPMLEAALLGKAHVCVLTERIAPAMAACQRVLEHNPASEIALVWLGACFAKQGDTATAIQHFDRALEIKPDFEDAIMKKIFALDFYPEADVAVHQAVRREWWDRIGAHIPQRQLASVDRDAGRRITIGYVSSDFRSHSAALTFLPVLRHHDHGAFEVICYSCSPLVDSVTDQCKAVADGWVDSWQLSDDELADRIQSDQVDILVDLSGHSAGNRLTVFARKPAPIQVTAWGNATGTGLPTMDYFFSDPVTVLPAVRPLFAEQVYDLPALITTDPLPGAQPTPLPMLRNGYVTFGVFNRIDKISDHVLAVWSALLRALPDARVVIKNGALDDTFLRDGLISRFVAHGIGESRLTCMGASMRQEHIAAFADIDISLDPFPQNGGVSTWESLQAGVPVVAKLGNSSASRAGGAIVKAIGLDDWVAEDDDGYIAIALRHAAQPAELARVRAELPARVANSAAGNVETYTRKVEEGYRQFWRRYCAEAG</sequence>
<dbReference type="EMBL" id="CP088156">
    <property type="protein sequence ID" value="UFZ04432.1"/>
    <property type="molecule type" value="Genomic_DNA"/>
</dbReference>
<protein>
    <recommendedName>
        <fullName evidence="3">protein O-GlcNAc transferase</fullName>
        <ecNumber evidence="3">2.4.1.255</ecNumber>
    </recommendedName>
</protein>
<evidence type="ECO:0000256" key="2">
    <source>
        <dbReference type="ARBA" id="ARBA00005386"/>
    </source>
</evidence>
<accession>A0ABY3RCE0</accession>
<dbReference type="Gene3D" id="3.40.50.11380">
    <property type="match status" value="1"/>
</dbReference>
<dbReference type="InterPro" id="IPR051939">
    <property type="entry name" value="Glycosyltr_41/O-GlcNAc_trsf"/>
</dbReference>
<keyword evidence="12" id="KW-1185">Reference proteome</keyword>
<feature type="domain" description="O-GlcNAc transferase C-terminal" evidence="10">
    <location>
        <begin position="544"/>
        <end position="723"/>
    </location>
</feature>
<evidence type="ECO:0000256" key="5">
    <source>
        <dbReference type="ARBA" id="ARBA00022679"/>
    </source>
</evidence>
<feature type="repeat" description="TPR" evidence="8">
    <location>
        <begin position="159"/>
        <end position="192"/>
    </location>
</feature>
<evidence type="ECO:0000256" key="7">
    <source>
        <dbReference type="ARBA" id="ARBA00022803"/>
    </source>
</evidence>
<evidence type="ECO:0000256" key="3">
    <source>
        <dbReference type="ARBA" id="ARBA00011970"/>
    </source>
</evidence>
<dbReference type="Pfam" id="PF13371">
    <property type="entry name" value="TPR_9"/>
    <property type="match status" value="1"/>
</dbReference>
<dbReference type="EC" id="2.4.1.255" evidence="3"/>
<dbReference type="Gene3D" id="1.25.40.10">
    <property type="entry name" value="Tetratricopeptide repeat domain"/>
    <property type="match status" value="3"/>
</dbReference>
<evidence type="ECO:0000313" key="12">
    <source>
        <dbReference type="Proteomes" id="UP001431010"/>
    </source>
</evidence>
<dbReference type="Pfam" id="PF00515">
    <property type="entry name" value="TPR_1"/>
    <property type="match status" value="1"/>
</dbReference>
<reference evidence="11" key="1">
    <citation type="journal article" date="2024" name="Antonie Van Leeuwenhoek">
        <title>Bradyrhizobium ontarionense sp. nov., a novel bacterial symbiont isolated from Aeschynomene indica (Indian jointvetch), harbours photosynthesis, nitrogen fixation and nitrous oxide (N2O) reductase genes.</title>
        <authorList>
            <person name="Bromfield E.S.P."/>
            <person name="Cloutier S."/>
        </authorList>
    </citation>
    <scope>NUCLEOTIDE SEQUENCE</scope>
    <source>
        <strain evidence="11">A19</strain>
    </source>
</reference>
<dbReference type="SUPFAM" id="SSF48452">
    <property type="entry name" value="TPR-like"/>
    <property type="match status" value="2"/>
</dbReference>
<evidence type="ECO:0000313" key="11">
    <source>
        <dbReference type="EMBL" id="UFZ04432.1"/>
    </source>
</evidence>
<organism evidence="11 12">
    <name type="scientific">Bradyrhizobium ontarionense</name>
    <dbReference type="NCBI Taxonomy" id="2898149"/>
    <lineage>
        <taxon>Bacteria</taxon>
        <taxon>Pseudomonadati</taxon>
        <taxon>Pseudomonadota</taxon>
        <taxon>Alphaproteobacteria</taxon>
        <taxon>Hyphomicrobiales</taxon>
        <taxon>Nitrobacteraceae</taxon>
        <taxon>Bradyrhizobium</taxon>
    </lineage>
</organism>
<feature type="repeat" description="TPR" evidence="8">
    <location>
        <begin position="227"/>
        <end position="260"/>
    </location>
</feature>
<feature type="repeat" description="TPR" evidence="8">
    <location>
        <begin position="193"/>
        <end position="226"/>
    </location>
</feature>
<dbReference type="Pfam" id="PF13844">
    <property type="entry name" value="Glyco_transf_41"/>
    <property type="match status" value="2"/>
</dbReference>
<feature type="repeat" description="TPR" evidence="8">
    <location>
        <begin position="295"/>
        <end position="328"/>
    </location>
</feature>
<feature type="compositionally biased region" description="Polar residues" evidence="9">
    <location>
        <begin position="1"/>
        <end position="14"/>
    </location>
</feature>
<dbReference type="InterPro" id="IPR029489">
    <property type="entry name" value="OGT/SEC/SPY_C"/>
</dbReference>
<dbReference type="RefSeq" id="WP_231320776.1">
    <property type="nucleotide sequence ID" value="NZ_CP088156.1"/>
</dbReference>
<dbReference type="Gene3D" id="3.40.50.2000">
    <property type="entry name" value="Glycogen Phosphorylase B"/>
    <property type="match status" value="1"/>
</dbReference>
<dbReference type="PROSITE" id="PS50005">
    <property type="entry name" value="TPR"/>
    <property type="match status" value="7"/>
</dbReference>
<evidence type="ECO:0000256" key="6">
    <source>
        <dbReference type="ARBA" id="ARBA00022737"/>
    </source>
</evidence>